<dbReference type="Gene3D" id="3.40.50.300">
    <property type="entry name" value="P-loop containing nucleotide triphosphate hydrolases"/>
    <property type="match status" value="1"/>
</dbReference>
<feature type="domain" description="ABC transporter" evidence="9">
    <location>
        <begin position="36"/>
        <end position="275"/>
    </location>
</feature>
<keyword evidence="2" id="KW-1003">Cell membrane</keyword>
<evidence type="ECO:0000256" key="1">
    <source>
        <dbReference type="ARBA" id="ARBA00022448"/>
    </source>
</evidence>
<organism evidence="10 11">
    <name type="scientific">Hydrogenophaga pseudoflava</name>
    <name type="common">Pseudomonas carboxydoflava</name>
    <dbReference type="NCBI Taxonomy" id="47421"/>
    <lineage>
        <taxon>Bacteria</taxon>
        <taxon>Pseudomonadati</taxon>
        <taxon>Pseudomonadota</taxon>
        <taxon>Betaproteobacteria</taxon>
        <taxon>Burkholderiales</taxon>
        <taxon>Comamonadaceae</taxon>
        <taxon>Hydrogenophaga</taxon>
    </lineage>
</organism>
<dbReference type="InterPro" id="IPR017871">
    <property type="entry name" value="ABC_transporter-like_CS"/>
</dbReference>
<keyword evidence="3" id="KW-0547">Nucleotide-binding</keyword>
<dbReference type="SMART" id="SM00382">
    <property type="entry name" value="AAA"/>
    <property type="match status" value="1"/>
</dbReference>
<keyword evidence="4 10" id="KW-0067">ATP-binding</keyword>
<dbReference type="Proteomes" id="UP000293912">
    <property type="component" value="Chromosome"/>
</dbReference>
<evidence type="ECO:0000256" key="6">
    <source>
        <dbReference type="ARBA" id="ARBA00023251"/>
    </source>
</evidence>
<keyword evidence="10" id="KW-0378">Hydrolase</keyword>
<keyword evidence="5" id="KW-1133">Transmembrane helix</keyword>
<dbReference type="InterPro" id="IPR003439">
    <property type="entry name" value="ABC_transporter-like_ATP-bd"/>
</dbReference>
<keyword evidence="6" id="KW-0046">Antibiotic resistance</keyword>
<evidence type="ECO:0000256" key="5">
    <source>
        <dbReference type="ARBA" id="ARBA00022989"/>
    </source>
</evidence>
<dbReference type="CDD" id="cd03255">
    <property type="entry name" value="ABC_MJ0796_LolCDE_FtsE"/>
    <property type="match status" value="1"/>
</dbReference>
<dbReference type="PANTHER" id="PTHR24220">
    <property type="entry name" value="IMPORT ATP-BINDING PROTEIN"/>
    <property type="match status" value="1"/>
</dbReference>
<evidence type="ECO:0000256" key="2">
    <source>
        <dbReference type="ARBA" id="ARBA00022475"/>
    </source>
</evidence>
<keyword evidence="5" id="KW-0472">Membrane</keyword>
<evidence type="ECO:0000313" key="10">
    <source>
        <dbReference type="EMBL" id="QBM26691.1"/>
    </source>
</evidence>
<keyword evidence="5" id="KW-0812">Transmembrane</keyword>
<dbReference type="InterPro" id="IPR027417">
    <property type="entry name" value="P-loop_NTPase"/>
</dbReference>
<sequence>MSPHAPPLRGSLPPGGADPAWGGPAPDRPVNDTPLIRLRGITKTYGEGNTAFQALKGVDLDIQQGDFVAIMGPSGSGKSTAMNTLGCLDVPTTGEYLFRGVHVESLSRDQRARLRRRYFGFVFQGFHLLARTSAQENVELPLVYRGEPAALRHSAALAALEKVGLKGWEHHTPGELSGGQQQRVAIARAIVTEPQVLLADEPTGNLDTQRSHEIMELLWRLNTEQGITVLMVTHEPDMAEYARRMVRFVDGVVASDVRNPVPHLLRERQPEGDSHVA</sequence>
<dbReference type="GO" id="GO:0022857">
    <property type="term" value="F:transmembrane transporter activity"/>
    <property type="evidence" value="ECO:0007669"/>
    <property type="project" value="UniProtKB-ARBA"/>
</dbReference>
<dbReference type="InterPro" id="IPR015854">
    <property type="entry name" value="ABC_transpr_LolD-like"/>
</dbReference>
<reference evidence="10 11" key="1">
    <citation type="submission" date="2019-03" db="EMBL/GenBank/DDBJ databases">
        <authorList>
            <person name="Sebastian G."/>
            <person name="Baumann P."/>
            <person name="Ruckert C."/>
            <person name="Kalinowski J."/>
            <person name="Nebel B."/>
            <person name="Takors R."/>
            <person name="Blombach B."/>
        </authorList>
    </citation>
    <scope>NUCLEOTIDE SEQUENCE [LARGE SCALE GENOMIC DNA]</scope>
    <source>
        <strain evidence="10 11">DSM 1084</strain>
    </source>
</reference>
<keyword evidence="1" id="KW-0813">Transport</keyword>
<name>A0A4P6WZ73_HYDPS</name>
<evidence type="ECO:0000313" key="11">
    <source>
        <dbReference type="Proteomes" id="UP000293912"/>
    </source>
</evidence>
<evidence type="ECO:0000256" key="7">
    <source>
        <dbReference type="ARBA" id="ARBA00038388"/>
    </source>
</evidence>
<dbReference type="PANTHER" id="PTHR24220:SF86">
    <property type="entry name" value="ABC TRANSPORTER ABCH.1"/>
    <property type="match status" value="1"/>
</dbReference>
<feature type="region of interest" description="Disordered" evidence="8">
    <location>
        <begin position="1"/>
        <end position="33"/>
    </location>
</feature>
<feature type="compositionally biased region" description="Low complexity" evidence="8">
    <location>
        <begin position="14"/>
        <end position="25"/>
    </location>
</feature>
<gene>
    <name evidence="10" type="primary">macB2</name>
    <name evidence="10" type="ORF">HPF_03290</name>
</gene>
<dbReference type="GO" id="GO:0016887">
    <property type="term" value="F:ATP hydrolysis activity"/>
    <property type="evidence" value="ECO:0007669"/>
    <property type="project" value="InterPro"/>
</dbReference>
<dbReference type="GO" id="GO:0098796">
    <property type="term" value="C:membrane protein complex"/>
    <property type="evidence" value="ECO:0007669"/>
    <property type="project" value="UniProtKB-ARBA"/>
</dbReference>
<dbReference type="EC" id="3.6.3.-" evidence="10"/>
<dbReference type="GO" id="GO:0046677">
    <property type="term" value="P:response to antibiotic"/>
    <property type="evidence" value="ECO:0007669"/>
    <property type="project" value="UniProtKB-KW"/>
</dbReference>
<dbReference type="PROSITE" id="PS00211">
    <property type="entry name" value="ABC_TRANSPORTER_1"/>
    <property type="match status" value="1"/>
</dbReference>
<proteinExistence type="inferred from homology"/>
<protein>
    <submittedName>
        <fullName evidence="10">Macrolide export ATP-binding/permease protein MacB</fullName>
        <ecNumber evidence="10">3.6.3.-</ecNumber>
    </submittedName>
</protein>
<comment type="similarity">
    <text evidence="7">Belongs to the ABC transporter superfamily. Macrolide exporter (TC 3.A.1.122) family.</text>
</comment>
<dbReference type="FunFam" id="3.40.50.300:FF:000032">
    <property type="entry name" value="Export ABC transporter ATP-binding protein"/>
    <property type="match status" value="1"/>
</dbReference>
<dbReference type="InterPro" id="IPR003593">
    <property type="entry name" value="AAA+_ATPase"/>
</dbReference>
<dbReference type="PROSITE" id="PS50893">
    <property type="entry name" value="ABC_TRANSPORTER_2"/>
    <property type="match status" value="1"/>
</dbReference>
<evidence type="ECO:0000259" key="9">
    <source>
        <dbReference type="PROSITE" id="PS50893"/>
    </source>
</evidence>
<dbReference type="GO" id="GO:0005886">
    <property type="term" value="C:plasma membrane"/>
    <property type="evidence" value="ECO:0007669"/>
    <property type="project" value="TreeGrafter"/>
</dbReference>
<dbReference type="Pfam" id="PF00005">
    <property type="entry name" value="ABC_tran"/>
    <property type="match status" value="1"/>
</dbReference>
<dbReference type="GO" id="GO:0005524">
    <property type="term" value="F:ATP binding"/>
    <property type="evidence" value="ECO:0007669"/>
    <property type="project" value="UniProtKB-KW"/>
</dbReference>
<keyword evidence="11" id="KW-1185">Reference proteome</keyword>
<evidence type="ECO:0000256" key="4">
    <source>
        <dbReference type="ARBA" id="ARBA00022840"/>
    </source>
</evidence>
<evidence type="ECO:0000256" key="3">
    <source>
        <dbReference type="ARBA" id="ARBA00022741"/>
    </source>
</evidence>
<dbReference type="SUPFAM" id="SSF52540">
    <property type="entry name" value="P-loop containing nucleoside triphosphate hydrolases"/>
    <property type="match status" value="1"/>
</dbReference>
<dbReference type="AlphaFoldDB" id="A0A4P6WZ73"/>
<dbReference type="KEGG" id="hpse:HPF_03290"/>
<dbReference type="InterPro" id="IPR017911">
    <property type="entry name" value="MacB-like_ATP-bd"/>
</dbReference>
<evidence type="ECO:0000256" key="8">
    <source>
        <dbReference type="SAM" id="MobiDB-lite"/>
    </source>
</evidence>
<dbReference type="EMBL" id="CP037867">
    <property type="protein sequence ID" value="QBM26691.1"/>
    <property type="molecule type" value="Genomic_DNA"/>
</dbReference>
<accession>A0A4P6WZ73</accession>